<feature type="compositionally biased region" description="Polar residues" evidence="7">
    <location>
        <begin position="687"/>
        <end position="698"/>
    </location>
</feature>
<comment type="subunit">
    <text evidence="4">Interacts promiscuously (via SAM domain) with EPHA5, EPHA6, EPHA7, EPHA8, EPHB1, EPHB2, EPHB3 and EPHB4 (via SAM domain) (in vitro).</text>
</comment>
<evidence type="ECO:0000256" key="2">
    <source>
        <dbReference type="ARBA" id="ARBA00022443"/>
    </source>
</evidence>
<feature type="domain" description="SH3" evidence="8">
    <location>
        <begin position="721"/>
        <end position="786"/>
    </location>
</feature>
<feature type="compositionally biased region" description="Low complexity" evidence="7">
    <location>
        <begin position="354"/>
        <end position="376"/>
    </location>
</feature>
<evidence type="ECO:0000256" key="6">
    <source>
        <dbReference type="PROSITE-ProRule" id="PRU00192"/>
    </source>
</evidence>
<accession>A0A8D8WPL9</accession>
<evidence type="ECO:0000259" key="9">
    <source>
        <dbReference type="PROSITE" id="PS50105"/>
    </source>
</evidence>
<evidence type="ECO:0000256" key="5">
    <source>
        <dbReference type="ARBA" id="ARBA00073398"/>
    </source>
</evidence>
<feature type="region of interest" description="Disordered" evidence="7">
    <location>
        <begin position="889"/>
        <end position="955"/>
    </location>
</feature>
<evidence type="ECO:0000256" key="7">
    <source>
        <dbReference type="SAM" id="MobiDB-lite"/>
    </source>
</evidence>
<dbReference type="PROSITE" id="PS50002">
    <property type="entry name" value="SH3"/>
    <property type="match status" value="1"/>
</dbReference>
<dbReference type="SUPFAM" id="SSF50044">
    <property type="entry name" value="SH3-domain"/>
    <property type="match status" value="1"/>
</dbReference>
<dbReference type="EMBL" id="HBUF01211903">
    <property type="protein sequence ID" value="CAG6665810.1"/>
    <property type="molecule type" value="Transcribed_RNA"/>
</dbReference>
<feature type="compositionally biased region" description="Basic and acidic residues" evidence="7">
    <location>
        <begin position="90"/>
        <end position="103"/>
    </location>
</feature>
<dbReference type="PANTHER" id="PTHR12301:SF8">
    <property type="entry name" value="STERILE ALPHA MOTIF DOMAIN-CONTAINING PROTEIN 5"/>
    <property type="match status" value="1"/>
</dbReference>
<dbReference type="Gene3D" id="1.10.150.50">
    <property type="entry name" value="Transcription Factor, Ets-1"/>
    <property type="match status" value="2"/>
</dbReference>
<feature type="compositionally biased region" description="Polar residues" evidence="7">
    <location>
        <begin position="986"/>
        <end position="1000"/>
    </location>
</feature>
<dbReference type="AlphaFoldDB" id="A0A8D8WPL9"/>
<evidence type="ECO:0000259" key="8">
    <source>
        <dbReference type="PROSITE" id="PS50002"/>
    </source>
</evidence>
<feature type="region of interest" description="Disordered" evidence="7">
    <location>
        <begin position="805"/>
        <end position="827"/>
    </location>
</feature>
<reference evidence="10" key="1">
    <citation type="submission" date="2021-05" db="EMBL/GenBank/DDBJ databases">
        <authorList>
            <person name="Alioto T."/>
            <person name="Alioto T."/>
            <person name="Gomez Garrido J."/>
        </authorList>
    </citation>
    <scope>NUCLEOTIDE SEQUENCE</scope>
</reference>
<evidence type="ECO:0000313" key="10">
    <source>
        <dbReference type="EMBL" id="CAG6665810.1"/>
    </source>
</evidence>
<dbReference type="SUPFAM" id="SSF47769">
    <property type="entry name" value="SAM/Pointed domain"/>
    <property type="match status" value="2"/>
</dbReference>
<feature type="compositionally biased region" description="Polar residues" evidence="7">
    <location>
        <begin position="805"/>
        <end position="820"/>
    </location>
</feature>
<dbReference type="Gene3D" id="2.30.30.40">
    <property type="entry name" value="SH3 Domains"/>
    <property type="match status" value="1"/>
</dbReference>
<feature type="region of interest" description="Disordered" evidence="7">
    <location>
        <begin position="90"/>
        <end position="120"/>
    </location>
</feature>
<sequence length="1086" mass="119866">MAATMSNKNIVVEWLKSLHLGQYAESFIDNGYDDLEICKQIGDPDLDAIGVLNANHRNRLLASIKTLREEGAASVYFTLEESQIIQENCKCDNDSKSSSEKLESPSGSGRSRRSNSTTSLAGAGEFADDYEEGKAQLIRIPKLQLKMLIRDKLLQDKIKLSAQPYSTQDGERGYLEGLASRYADLFNTHYRDVLVHLEDLRKREWAELSPRIKILGAPQLGTPTSPPGPAPNSPNRAFPNSHLPTSQSQPIYVPGKYSSSRPFCSQPSSCLSDREEDEIYGFSGYGVYGKQMVQRQQQQAKLVVSSSNNYHSCLSPRSAYFYEFPPNERANKKKTTFSRFLKTLKSSKHKDKNNPGSVSNNNSSNHTNHNSPKHSTVNSRINTPDSLREPQTIYPPIDCDRLRAGPGRPSNFEETINRLKIQDALEKKQRFDREHEEILRDIRTGLLHLNRAGGVGPVTSDDTYMYDDEMLRHYGPHWYDEPPYESDPEDFLMVGQEQPNGRVCYTLSNRPESALHHRPRGLRPPLNGGEGSVISLRSAGDISLPHSARHSVHQRGLLLPHTGLIIPLRGNNRESGDYAASDVQSICSRLSSVSMETSRSDQIDTELYHRLRCCNGGDNMASPGHSSDYADEDLITLNSSCSGSTPLTARPRVGGGAGGGEKYRRHHPNDRRYYQNRKHQSGGRAPRSNSSAESLPSTCSTQVLLEDRKLASTMNEGNTSVVMTRAVALVDNTNSPYDKEALKFKKGDIINVISMCTSGSWRGYLAHDEHKRVGTFKFINVQLVPLETSGVGNHHYSRKYPHAVGTSNHHSNPISQSGTGATHKHRPKTLEQLLRTIDMEEHMSVFVLNGYEDLESFCEIKEEDLNYLKIINPEHRAKILAAVQVMHEYESPEEDESSLDGDDSSFSGKHARNNLDSEHSTDDTRSTNTTSTTIVSNNSSLLNHNGKGVQDGGGGVGEASDTVVTCGDKIQVIKYVPGEVECESGNPGSNPGSRTNTSYCGFSEKSSDSGVSSSSVSSAHNAKQLPLPVRRCNGNGLPMGVTPTSTPGPGGSKVALIERSNRSYVGHFIRKTQHNVGTTHSVQLND</sequence>
<organism evidence="10">
    <name type="scientific">Cacopsylla melanoneura</name>
    <dbReference type="NCBI Taxonomy" id="428564"/>
    <lineage>
        <taxon>Eukaryota</taxon>
        <taxon>Metazoa</taxon>
        <taxon>Ecdysozoa</taxon>
        <taxon>Arthropoda</taxon>
        <taxon>Hexapoda</taxon>
        <taxon>Insecta</taxon>
        <taxon>Pterygota</taxon>
        <taxon>Neoptera</taxon>
        <taxon>Paraneoptera</taxon>
        <taxon>Hemiptera</taxon>
        <taxon>Sternorrhyncha</taxon>
        <taxon>Psylloidea</taxon>
        <taxon>Psyllidae</taxon>
        <taxon>Psyllinae</taxon>
        <taxon>Cacopsylla</taxon>
    </lineage>
</organism>
<comment type="subcellular location">
    <subcellularLocation>
        <location evidence="1">Cytoplasm</location>
    </subcellularLocation>
</comment>
<name>A0A8D8WPL9_9HEMI</name>
<dbReference type="InterPro" id="IPR051725">
    <property type="entry name" value="SAM-SH3_domain_protein"/>
</dbReference>
<feature type="compositionally biased region" description="Low complexity" evidence="7">
    <location>
        <begin position="104"/>
        <end position="119"/>
    </location>
</feature>
<dbReference type="FunFam" id="1.10.150.50:FF:000055">
    <property type="entry name" value="Sterile alpha motif domain containing 5"/>
    <property type="match status" value="1"/>
</dbReference>
<evidence type="ECO:0000256" key="1">
    <source>
        <dbReference type="ARBA" id="ARBA00004496"/>
    </source>
</evidence>
<feature type="compositionally biased region" description="Low complexity" evidence="7">
    <location>
        <begin position="926"/>
        <end position="940"/>
    </location>
</feature>
<keyword evidence="2 6" id="KW-0728">SH3 domain</keyword>
<feature type="region of interest" description="Disordered" evidence="7">
    <location>
        <begin position="982"/>
        <end position="1029"/>
    </location>
</feature>
<feature type="region of interest" description="Disordered" evidence="7">
    <location>
        <begin position="216"/>
        <end position="246"/>
    </location>
</feature>
<evidence type="ECO:0000256" key="3">
    <source>
        <dbReference type="ARBA" id="ARBA00022490"/>
    </source>
</evidence>
<evidence type="ECO:0000256" key="4">
    <source>
        <dbReference type="ARBA" id="ARBA00065890"/>
    </source>
</evidence>
<dbReference type="InterPro" id="IPR001660">
    <property type="entry name" value="SAM"/>
</dbReference>
<feature type="region of interest" description="Disordered" evidence="7">
    <location>
        <begin position="641"/>
        <end position="698"/>
    </location>
</feature>
<dbReference type="PANTHER" id="PTHR12301">
    <property type="entry name" value="SAM-DOMAIN, SH3 AND NUCLEAR LOCALIZATION SIGNALS PROTEIN RELATED"/>
    <property type="match status" value="1"/>
</dbReference>
<dbReference type="InterPro" id="IPR058666">
    <property type="entry name" value="SASH1/NUB1_homeodomain"/>
</dbReference>
<dbReference type="InterPro" id="IPR013761">
    <property type="entry name" value="SAM/pointed_sf"/>
</dbReference>
<dbReference type="GO" id="GO:0005737">
    <property type="term" value="C:cytoplasm"/>
    <property type="evidence" value="ECO:0007669"/>
    <property type="project" value="UniProtKB-SubCell"/>
</dbReference>
<dbReference type="InterPro" id="IPR036028">
    <property type="entry name" value="SH3-like_dom_sf"/>
</dbReference>
<feature type="compositionally biased region" description="Basic residues" evidence="7">
    <location>
        <begin position="663"/>
        <end position="681"/>
    </location>
</feature>
<dbReference type="SMART" id="SM00454">
    <property type="entry name" value="SAM"/>
    <property type="match status" value="2"/>
</dbReference>
<feature type="region of interest" description="Disordered" evidence="7">
    <location>
        <begin position="344"/>
        <end position="411"/>
    </location>
</feature>
<feature type="domain" description="SAM" evidence="9">
    <location>
        <begin position="11"/>
        <end position="70"/>
    </location>
</feature>
<feature type="domain" description="SAM" evidence="9">
    <location>
        <begin position="825"/>
        <end position="889"/>
    </location>
</feature>
<feature type="compositionally biased region" description="Acidic residues" evidence="7">
    <location>
        <begin position="891"/>
        <end position="903"/>
    </location>
</feature>
<dbReference type="Pfam" id="PF00536">
    <property type="entry name" value="SAM_1"/>
    <property type="match status" value="2"/>
</dbReference>
<feature type="compositionally biased region" description="Basic and acidic residues" evidence="7">
    <location>
        <begin position="913"/>
        <end position="925"/>
    </location>
</feature>
<protein>
    <recommendedName>
        <fullName evidence="5">Sterile alpha motif domain-containing protein 5</fullName>
    </recommendedName>
</protein>
<dbReference type="InterPro" id="IPR001452">
    <property type="entry name" value="SH3_domain"/>
</dbReference>
<proteinExistence type="predicted"/>
<dbReference type="PROSITE" id="PS50105">
    <property type="entry name" value="SAM_DOMAIN"/>
    <property type="match status" value="2"/>
</dbReference>
<dbReference type="Pfam" id="PF26285">
    <property type="entry name" value="SASH1_Homeodomain"/>
    <property type="match status" value="1"/>
</dbReference>
<keyword evidence="3" id="KW-0963">Cytoplasm</keyword>
<feature type="compositionally biased region" description="Low complexity" evidence="7">
    <location>
        <begin position="1008"/>
        <end position="1018"/>
    </location>
</feature>